<gene>
    <name evidence="3" type="ORF">CEP50_01675</name>
</gene>
<sequence>MNVTGVLSREQRAALHRLVESGTLTEEQAHAALEAVEGSARHRSTPRSRGVLVELAGYLGAVLVFTGGWILVAETFGALARQLRVGILVATTVLLCVVGIYLGGGSRQLREHPGVRGRVTAVLFVLTAITGACAVGVALPESPTVLPAVLTGLVLALGGYLVLPTVPGLLAVTVAAVYTVGALSELPHLLGAPPTFPLGSAEITSAGLLVLGGTWSLLALNGGFVVPRLALVLGVGLSLVGAHWPFWSGRWWVDLVAFAVAALLLLGFLLRRDVVLLTGGLVGVVLAVGRIVPRLFDNAITVGLVVLMSGMVLLISGALGLRYASADGKID</sequence>
<proteinExistence type="predicted"/>
<evidence type="ECO:0000313" key="3">
    <source>
        <dbReference type="EMBL" id="PRW65257.1"/>
    </source>
</evidence>
<feature type="transmembrane region" description="Helical" evidence="1">
    <location>
        <begin position="115"/>
        <end position="139"/>
    </location>
</feature>
<keyword evidence="1" id="KW-0472">Membrane</keyword>
<evidence type="ECO:0000313" key="4">
    <source>
        <dbReference type="Proteomes" id="UP000239352"/>
    </source>
</evidence>
<feature type="transmembrane region" description="Helical" evidence="1">
    <location>
        <begin position="299"/>
        <end position="321"/>
    </location>
</feature>
<feature type="transmembrane region" description="Helical" evidence="1">
    <location>
        <begin position="274"/>
        <end position="293"/>
    </location>
</feature>
<feature type="transmembrane region" description="Helical" evidence="1">
    <location>
        <begin position="225"/>
        <end position="245"/>
    </location>
</feature>
<feature type="transmembrane region" description="Helical" evidence="1">
    <location>
        <begin position="251"/>
        <end position="269"/>
    </location>
</feature>
<accession>A0A2T0H1P5</accession>
<feature type="transmembrane region" description="Helical" evidence="1">
    <location>
        <begin position="196"/>
        <end position="218"/>
    </location>
</feature>
<dbReference type="Proteomes" id="UP000239352">
    <property type="component" value="Unassembled WGS sequence"/>
</dbReference>
<dbReference type="EMBL" id="PVSR01000001">
    <property type="protein sequence ID" value="PRW65257.1"/>
    <property type="molecule type" value="Genomic_DNA"/>
</dbReference>
<comment type="caution">
    <text evidence="3">The sequence shown here is derived from an EMBL/GenBank/DDBJ whole genome shotgun (WGS) entry which is preliminary data.</text>
</comment>
<keyword evidence="4" id="KW-1185">Reference proteome</keyword>
<dbReference type="Pfam" id="PF09925">
    <property type="entry name" value="DUF2157"/>
    <property type="match status" value="1"/>
</dbReference>
<evidence type="ECO:0000259" key="2">
    <source>
        <dbReference type="Pfam" id="PF09925"/>
    </source>
</evidence>
<dbReference type="InterPro" id="IPR018677">
    <property type="entry name" value="DUF2157"/>
</dbReference>
<evidence type="ECO:0000256" key="1">
    <source>
        <dbReference type="SAM" id="Phobius"/>
    </source>
</evidence>
<reference evidence="3 4" key="1">
    <citation type="submission" date="2018-03" db="EMBL/GenBank/DDBJ databases">
        <title>Actinopolyspora mortivallis from Sahara, screening for active biomolecules.</title>
        <authorList>
            <person name="Selama O."/>
            <person name="Wellington E.M.H."/>
            <person name="Hacene H."/>
        </authorList>
    </citation>
    <scope>NUCLEOTIDE SEQUENCE [LARGE SCALE GENOMIC DNA]</scope>
    <source>
        <strain evidence="3 4">M5A</strain>
    </source>
</reference>
<feature type="transmembrane region" description="Helical" evidence="1">
    <location>
        <begin position="145"/>
        <end position="163"/>
    </location>
</feature>
<feature type="transmembrane region" description="Helical" evidence="1">
    <location>
        <begin position="51"/>
        <end position="71"/>
    </location>
</feature>
<protein>
    <recommendedName>
        <fullName evidence="2">DUF2157 domain-containing protein</fullName>
    </recommendedName>
</protein>
<feature type="transmembrane region" description="Helical" evidence="1">
    <location>
        <begin position="83"/>
        <end position="103"/>
    </location>
</feature>
<dbReference type="InParanoid" id="A0A2T0H1P5"/>
<keyword evidence="1" id="KW-0812">Transmembrane</keyword>
<dbReference type="AlphaFoldDB" id="A0A2T0H1P5"/>
<feature type="transmembrane region" description="Helical" evidence="1">
    <location>
        <begin position="170"/>
        <end position="190"/>
    </location>
</feature>
<organism evidence="3 4">
    <name type="scientific">Actinopolyspora mortivallis</name>
    <dbReference type="NCBI Taxonomy" id="33906"/>
    <lineage>
        <taxon>Bacteria</taxon>
        <taxon>Bacillati</taxon>
        <taxon>Actinomycetota</taxon>
        <taxon>Actinomycetes</taxon>
        <taxon>Actinopolysporales</taxon>
        <taxon>Actinopolysporaceae</taxon>
        <taxon>Actinopolyspora</taxon>
    </lineage>
</organism>
<name>A0A2T0H1P5_ACTMO</name>
<keyword evidence="1" id="KW-1133">Transmembrane helix</keyword>
<feature type="domain" description="DUF2157" evidence="2">
    <location>
        <begin position="17"/>
        <end position="130"/>
    </location>
</feature>